<reference evidence="1" key="1">
    <citation type="submission" date="2020-05" db="EMBL/GenBank/DDBJ databases">
        <authorList>
            <person name="Zhu T."/>
            <person name="Keshari N."/>
            <person name="Lu X."/>
        </authorList>
    </citation>
    <scope>NUCLEOTIDE SEQUENCE</scope>
    <source>
        <strain evidence="1">NK1-12</strain>
    </source>
</reference>
<evidence type="ECO:0000313" key="1">
    <source>
        <dbReference type="EMBL" id="WNZ24163.1"/>
    </source>
</evidence>
<sequence>MLSNFCDPDFDVARMHLEEQELEHLATLLIQQLCVSLNGRMLAGYLNVVRNADLWTIADLPKLDLKPLQHPFVLPESFPHQTSVPRFLDGELVRWLLLSNHTQTDSGIVIRRFFAFASHRGQWEWKYLIWLKDTSSGIHADTAWEEDLESLKEGKYP</sequence>
<dbReference type="EMBL" id="CP053586">
    <property type="protein sequence ID" value="WNZ24163.1"/>
    <property type="molecule type" value="Genomic_DNA"/>
</dbReference>
<accession>A0AA96WFC8</accession>
<protein>
    <submittedName>
        <fullName evidence="1">Uncharacterized protein</fullName>
    </submittedName>
</protein>
<name>A0AA96WFC8_9CYAN</name>
<organism evidence="1">
    <name type="scientific">Leptolyngbya sp. NK1-12</name>
    <dbReference type="NCBI Taxonomy" id="2547451"/>
    <lineage>
        <taxon>Bacteria</taxon>
        <taxon>Bacillati</taxon>
        <taxon>Cyanobacteriota</taxon>
        <taxon>Cyanophyceae</taxon>
        <taxon>Leptolyngbyales</taxon>
        <taxon>Leptolyngbyaceae</taxon>
        <taxon>Leptolyngbya group</taxon>
        <taxon>Leptolyngbya</taxon>
    </lineage>
</organism>
<proteinExistence type="predicted"/>
<gene>
    <name evidence="1" type="ORF">HJG54_15730</name>
</gene>
<dbReference type="AlphaFoldDB" id="A0AA96WFC8"/>
<dbReference type="RefSeq" id="WP_316429833.1">
    <property type="nucleotide sequence ID" value="NZ_CP053586.1"/>
</dbReference>